<name>A0A381TG96_9ZZZZ</name>
<dbReference type="InterPro" id="IPR021137">
    <property type="entry name" value="Ribosomal_bL35-like"/>
</dbReference>
<dbReference type="PANTHER" id="PTHR33343">
    <property type="entry name" value="54S RIBOSOMAL PROTEIN BL35M"/>
    <property type="match status" value="1"/>
</dbReference>
<dbReference type="GO" id="GO:0022625">
    <property type="term" value="C:cytosolic large ribosomal subunit"/>
    <property type="evidence" value="ECO:0007669"/>
    <property type="project" value="TreeGrafter"/>
</dbReference>
<dbReference type="InterPro" id="IPR001706">
    <property type="entry name" value="Ribosomal_bL35"/>
</dbReference>
<dbReference type="PRINTS" id="PR00064">
    <property type="entry name" value="RIBOSOMALL35"/>
</dbReference>
<dbReference type="PANTHER" id="PTHR33343:SF1">
    <property type="entry name" value="LARGE RIBOSOMAL SUBUNIT PROTEIN BL35M"/>
    <property type="match status" value="1"/>
</dbReference>
<dbReference type="EMBL" id="UINC01004470">
    <property type="protein sequence ID" value="SVA14558.1"/>
    <property type="molecule type" value="Genomic_DNA"/>
</dbReference>
<dbReference type="AlphaFoldDB" id="A0A381TG96"/>
<evidence type="ECO:0008006" key="5">
    <source>
        <dbReference type="Google" id="ProtNLM"/>
    </source>
</evidence>
<gene>
    <name evidence="4" type="ORF">METZ01_LOCUS67412</name>
</gene>
<reference evidence="4" key="1">
    <citation type="submission" date="2018-05" db="EMBL/GenBank/DDBJ databases">
        <authorList>
            <person name="Lanie J.A."/>
            <person name="Ng W.-L."/>
            <person name="Kazmierczak K.M."/>
            <person name="Andrzejewski T.M."/>
            <person name="Davidsen T.M."/>
            <person name="Wayne K.J."/>
            <person name="Tettelin H."/>
            <person name="Glass J.I."/>
            <person name="Rusch D."/>
            <person name="Podicherti R."/>
            <person name="Tsui H.-C.T."/>
            <person name="Winkler M.E."/>
        </authorList>
    </citation>
    <scope>NUCLEOTIDE SEQUENCE</scope>
</reference>
<dbReference type="FunFam" id="4.10.410.60:FF:000001">
    <property type="entry name" value="50S ribosomal protein L35"/>
    <property type="match status" value="1"/>
</dbReference>
<evidence type="ECO:0000256" key="1">
    <source>
        <dbReference type="ARBA" id="ARBA00006598"/>
    </source>
</evidence>
<evidence type="ECO:0000256" key="3">
    <source>
        <dbReference type="ARBA" id="ARBA00023274"/>
    </source>
</evidence>
<keyword evidence="3" id="KW-0687">Ribonucleoprotein</keyword>
<dbReference type="GO" id="GO:0003735">
    <property type="term" value="F:structural constituent of ribosome"/>
    <property type="evidence" value="ECO:0007669"/>
    <property type="project" value="InterPro"/>
</dbReference>
<dbReference type="InterPro" id="IPR037229">
    <property type="entry name" value="Ribosomal_bL35_sf"/>
</dbReference>
<dbReference type="SUPFAM" id="SSF143034">
    <property type="entry name" value="L35p-like"/>
    <property type="match status" value="1"/>
</dbReference>
<accession>A0A381TG96</accession>
<proteinExistence type="inferred from homology"/>
<comment type="similarity">
    <text evidence="1">Belongs to the bacterial ribosomal protein bL35 family.</text>
</comment>
<evidence type="ECO:0000256" key="2">
    <source>
        <dbReference type="ARBA" id="ARBA00022980"/>
    </source>
</evidence>
<dbReference type="Pfam" id="PF01632">
    <property type="entry name" value="Ribosomal_L35p"/>
    <property type="match status" value="1"/>
</dbReference>
<dbReference type="PROSITE" id="PS00936">
    <property type="entry name" value="RIBOSOMAL_L35"/>
    <property type="match status" value="1"/>
</dbReference>
<keyword evidence="2" id="KW-0689">Ribosomal protein</keyword>
<sequence>MPKIKTNRGAAKRFRRTGTGKIRRNSAFTSHILTTKTTKRKRNLRKASIMAPSDAKRISVLIPY</sequence>
<dbReference type="HAMAP" id="MF_00514">
    <property type="entry name" value="Ribosomal_bL35"/>
    <property type="match status" value="1"/>
</dbReference>
<organism evidence="4">
    <name type="scientific">marine metagenome</name>
    <dbReference type="NCBI Taxonomy" id="408172"/>
    <lineage>
        <taxon>unclassified sequences</taxon>
        <taxon>metagenomes</taxon>
        <taxon>ecological metagenomes</taxon>
    </lineage>
</organism>
<dbReference type="Gene3D" id="4.10.410.60">
    <property type="match status" value="1"/>
</dbReference>
<evidence type="ECO:0000313" key="4">
    <source>
        <dbReference type="EMBL" id="SVA14558.1"/>
    </source>
</evidence>
<dbReference type="InterPro" id="IPR018265">
    <property type="entry name" value="Ribosomal_bL35_CS"/>
</dbReference>
<dbReference type="GO" id="GO:0006412">
    <property type="term" value="P:translation"/>
    <property type="evidence" value="ECO:0007669"/>
    <property type="project" value="InterPro"/>
</dbReference>
<dbReference type="NCBIfam" id="TIGR00001">
    <property type="entry name" value="rpmI_bact"/>
    <property type="match status" value="1"/>
</dbReference>
<protein>
    <recommendedName>
        <fullName evidence="5">50S ribosomal protein L35</fullName>
    </recommendedName>
</protein>